<dbReference type="Proteomes" id="UP000541558">
    <property type="component" value="Unassembled WGS sequence"/>
</dbReference>
<comment type="caution">
    <text evidence="1">The sequence shown here is derived from an EMBL/GenBank/DDBJ whole genome shotgun (WGS) entry which is preliminary data.</text>
</comment>
<gene>
    <name evidence="1" type="ORF">D9611_012244</name>
</gene>
<dbReference type="AlphaFoldDB" id="A0A8H5AT70"/>
<proteinExistence type="predicted"/>
<dbReference type="EMBL" id="JAACJK010000229">
    <property type="protein sequence ID" value="KAF5310429.1"/>
    <property type="molecule type" value="Genomic_DNA"/>
</dbReference>
<sequence>MPSTGLAGRISIASKFVTRRLPDDLLNPESPTFPRVAASETQHFPEGFLLRHSEGGLRRSPGTATSHSLEEDRIMRGRASYGRPIIYKNFCRYFVIAINDMQTTSDLAHNATSPRSEHPSGARFFPCARRRSPDEILLRLRHRRHRRFTSHIPQSSYVETLCTTSLTGSISVVIRHKLL</sequence>
<evidence type="ECO:0000313" key="1">
    <source>
        <dbReference type="EMBL" id="KAF5310429.1"/>
    </source>
</evidence>
<organism evidence="1 2">
    <name type="scientific">Ephemerocybe angulata</name>
    <dbReference type="NCBI Taxonomy" id="980116"/>
    <lineage>
        <taxon>Eukaryota</taxon>
        <taxon>Fungi</taxon>
        <taxon>Dikarya</taxon>
        <taxon>Basidiomycota</taxon>
        <taxon>Agaricomycotina</taxon>
        <taxon>Agaricomycetes</taxon>
        <taxon>Agaricomycetidae</taxon>
        <taxon>Agaricales</taxon>
        <taxon>Agaricineae</taxon>
        <taxon>Psathyrellaceae</taxon>
        <taxon>Ephemerocybe</taxon>
    </lineage>
</organism>
<keyword evidence="2" id="KW-1185">Reference proteome</keyword>
<accession>A0A8H5AT70</accession>
<name>A0A8H5AT70_9AGAR</name>
<protein>
    <submittedName>
        <fullName evidence="1">Uncharacterized protein</fullName>
    </submittedName>
</protein>
<reference evidence="1 2" key="1">
    <citation type="journal article" date="2020" name="ISME J.">
        <title>Uncovering the hidden diversity of litter-decomposition mechanisms in mushroom-forming fungi.</title>
        <authorList>
            <person name="Floudas D."/>
            <person name="Bentzer J."/>
            <person name="Ahren D."/>
            <person name="Johansson T."/>
            <person name="Persson P."/>
            <person name="Tunlid A."/>
        </authorList>
    </citation>
    <scope>NUCLEOTIDE SEQUENCE [LARGE SCALE GENOMIC DNA]</scope>
    <source>
        <strain evidence="1 2">CBS 175.51</strain>
    </source>
</reference>
<evidence type="ECO:0000313" key="2">
    <source>
        <dbReference type="Proteomes" id="UP000541558"/>
    </source>
</evidence>